<evidence type="ECO:0000313" key="3">
    <source>
        <dbReference type="Proteomes" id="UP000177434"/>
    </source>
</evidence>
<feature type="region of interest" description="Disordered" evidence="1">
    <location>
        <begin position="94"/>
        <end position="166"/>
    </location>
</feature>
<feature type="compositionally biased region" description="Acidic residues" evidence="1">
    <location>
        <begin position="103"/>
        <end position="124"/>
    </location>
</feature>
<dbReference type="SUPFAM" id="SSF161187">
    <property type="entry name" value="YfgJ-like"/>
    <property type="match status" value="1"/>
</dbReference>
<reference evidence="2 3" key="1">
    <citation type="journal article" date="2016" name="Nat. Commun.">
        <title>Thousands of microbial genomes shed light on interconnected biogeochemical processes in an aquifer system.</title>
        <authorList>
            <person name="Anantharaman K."/>
            <person name="Brown C.T."/>
            <person name="Hug L.A."/>
            <person name="Sharon I."/>
            <person name="Castelle C.J."/>
            <person name="Probst A.J."/>
            <person name="Thomas B.C."/>
            <person name="Singh A."/>
            <person name="Wilkins M.J."/>
            <person name="Karaoz U."/>
            <person name="Brodie E.L."/>
            <person name="Williams K.H."/>
            <person name="Hubbard S.S."/>
            <person name="Banfield J.F."/>
        </authorList>
    </citation>
    <scope>NUCLEOTIDE SEQUENCE [LARGE SCALE GENOMIC DNA]</scope>
</reference>
<dbReference type="EMBL" id="MEUN01000110">
    <property type="protein sequence ID" value="OGC43740.1"/>
    <property type="molecule type" value="Genomic_DNA"/>
</dbReference>
<name>A0A1F4UG20_9BACT</name>
<dbReference type="AlphaFoldDB" id="A0A1F4UG20"/>
<dbReference type="Proteomes" id="UP000177434">
    <property type="component" value="Unassembled WGS sequence"/>
</dbReference>
<protein>
    <submittedName>
        <fullName evidence="2">Uncharacterized protein</fullName>
    </submittedName>
</protein>
<gene>
    <name evidence="2" type="ORF">A2400_02370</name>
</gene>
<accession>A0A1F4UG20</accession>
<comment type="caution">
    <text evidence="2">The sequence shown here is derived from an EMBL/GenBank/DDBJ whole genome shotgun (WGS) entry which is preliminary data.</text>
</comment>
<sequence length="166" mass="18642">MTKQEETKKVLPQRQSVHVVFFSCQNCGEEEDYIQFCPDCGKPMRVINVVEKFGDEAEEYIKKVEDKLAEKMNGKSASTVDTVEDEEPNIIVLDEHEHADPDSTIEEVDSLGEIFPDDGDEEDSDSKPSNGQDNGFSDLEDIVAELDKEDDDFSLDDFGDDGLPEL</sequence>
<evidence type="ECO:0000256" key="1">
    <source>
        <dbReference type="SAM" id="MobiDB-lite"/>
    </source>
</evidence>
<evidence type="ECO:0000313" key="2">
    <source>
        <dbReference type="EMBL" id="OGC43740.1"/>
    </source>
</evidence>
<feature type="compositionally biased region" description="Acidic residues" evidence="1">
    <location>
        <begin position="138"/>
        <end position="166"/>
    </location>
</feature>
<organism evidence="2 3">
    <name type="scientific">candidate division WS6 bacterium RIFOXYB1_FULL_33_14</name>
    <dbReference type="NCBI Taxonomy" id="1817896"/>
    <lineage>
        <taxon>Bacteria</taxon>
        <taxon>Candidatus Dojkabacteria</taxon>
    </lineage>
</organism>
<proteinExistence type="predicted"/>